<dbReference type="eggNOG" id="COG1028">
    <property type="taxonomic scope" value="Bacteria"/>
</dbReference>
<evidence type="ECO:0000256" key="1">
    <source>
        <dbReference type="ARBA" id="ARBA00006484"/>
    </source>
</evidence>
<dbReference type="GO" id="GO:0016491">
    <property type="term" value="F:oxidoreductase activity"/>
    <property type="evidence" value="ECO:0007669"/>
    <property type="project" value="UniProtKB-KW"/>
</dbReference>
<evidence type="ECO:0000313" key="3">
    <source>
        <dbReference type="EMBL" id="ACB97435.1"/>
    </source>
</evidence>
<organism evidence="3 4">
    <name type="scientific">Beijerinckia indica subsp. indica (strain ATCC 9039 / DSM 1715 / NCIMB 8712)</name>
    <dbReference type="NCBI Taxonomy" id="395963"/>
    <lineage>
        <taxon>Bacteria</taxon>
        <taxon>Pseudomonadati</taxon>
        <taxon>Pseudomonadota</taxon>
        <taxon>Alphaproteobacteria</taxon>
        <taxon>Hyphomicrobiales</taxon>
        <taxon>Beijerinckiaceae</taxon>
        <taxon>Beijerinckia</taxon>
    </lineage>
</organism>
<protein>
    <submittedName>
        <fullName evidence="3">Short-chain dehydrogenase/reductase SDR</fullName>
    </submittedName>
</protein>
<dbReference type="PANTHER" id="PTHR24320:SF148">
    <property type="entry name" value="NAD(P)-BINDING ROSSMANN-FOLD SUPERFAMILY PROTEIN"/>
    <property type="match status" value="1"/>
</dbReference>
<dbReference type="AlphaFoldDB" id="B2ILN5"/>
<evidence type="ECO:0000256" key="2">
    <source>
        <dbReference type="ARBA" id="ARBA00023002"/>
    </source>
</evidence>
<dbReference type="Pfam" id="PF00106">
    <property type="entry name" value="adh_short"/>
    <property type="match status" value="1"/>
</dbReference>
<dbReference type="KEGG" id="bid:Bind_3909"/>
<keyword evidence="4" id="KW-1185">Reference proteome</keyword>
<name>B2ILN5_BEII9</name>
<dbReference type="CDD" id="cd05327">
    <property type="entry name" value="retinol-DH_like_SDR_c_like"/>
    <property type="match status" value="1"/>
</dbReference>
<dbReference type="SUPFAM" id="SSF51735">
    <property type="entry name" value="NAD(P)-binding Rossmann-fold domains"/>
    <property type="match status" value="1"/>
</dbReference>
<dbReference type="Proteomes" id="UP000001695">
    <property type="component" value="Plasmid pBIND02"/>
</dbReference>
<sequence length="307" mass="32243">MTDRIDALGFGRRSTAEQVTEGVDLSGRTILLTGCNSGIGMETMRVLAARSARIVAVARNEEKARGALASAGAADGLAIGAEFTDLASVARAADQVLASGVVLDTIITNAAIMALPKLETVNGIEKQFLVNHVAHHLLVTRLLPAIRRSSAGRIVVVASNSHNFAPRGKGIDFDNLDGGKSYGGFRFYGQAKLANILFANELSRRLANDGITANALHPGLIGATGLHRHMRGPIDWAVSIAMMFGKTVPQGAATTCLLAAHPALEGISGRYFADCRAAKSSAFARDAGLARRLWGRTEEIIASFGVA</sequence>
<dbReference type="PRINTS" id="PR00081">
    <property type="entry name" value="GDHRDH"/>
</dbReference>
<reference evidence="3 4" key="1">
    <citation type="submission" date="2008-03" db="EMBL/GenBank/DDBJ databases">
        <title>Complete sequence of plasmid2 of Beijerinckia indica subsp. indica ATCC 9039.</title>
        <authorList>
            <consortium name="US DOE Joint Genome Institute"/>
            <person name="Copeland A."/>
            <person name="Lucas S."/>
            <person name="Lapidus A."/>
            <person name="Glavina del Rio T."/>
            <person name="Dalin E."/>
            <person name="Tice H."/>
            <person name="Bruce D."/>
            <person name="Goodwin L."/>
            <person name="Pitluck S."/>
            <person name="LaButti K."/>
            <person name="Schmutz J."/>
            <person name="Larimer F."/>
            <person name="Land M."/>
            <person name="Hauser L."/>
            <person name="Kyrpides N."/>
            <person name="Ivanova N."/>
            <person name="Dunfield P.F."/>
            <person name="Dedysh S.N."/>
            <person name="Liesack W."/>
            <person name="Saw J.H."/>
            <person name="Alam M."/>
            <person name="Chen Y."/>
            <person name="Murrell J.C."/>
            <person name="Richardson P."/>
        </authorList>
    </citation>
    <scope>NUCLEOTIDE SEQUENCE [LARGE SCALE GENOMIC DNA]</scope>
    <source>
        <strain evidence="4">ATCC 9039 / DSM 1715 / NCIMB 8712</strain>
        <plasmid evidence="3 4">pBIND02</plasmid>
    </source>
</reference>
<gene>
    <name evidence="3" type="ordered locus">Bind_3909</name>
</gene>
<accession>B2ILN5</accession>
<dbReference type="InterPro" id="IPR002347">
    <property type="entry name" value="SDR_fam"/>
</dbReference>
<dbReference type="PANTHER" id="PTHR24320">
    <property type="entry name" value="RETINOL DEHYDROGENASE"/>
    <property type="match status" value="1"/>
</dbReference>
<comment type="similarity">
    <text evidence="1">Belongs to the short-chain dehydrogenases/reductases (SDR) family.</text>
</comment>
<dbReference type="HOGENOM" id="CLU_010194_44_6_5"/>
<dbReference type="Gene3D" id="3.40.50.720">
    <property type="entry name" value="NAD(P)-binding Rossmann-like Domain"/>
    <property type="match status" value="1"/>
</dbReference>
<dbReference type="EMBL" id="CP001018">
    <property type="protein sequence ID" value="ACB97435.1"/>
    <property type="molecule type" value="Genomic_DNA"/>
</dbReference>
<dbReference type="OrthoDB" id="109589at2"/>
<keyword evidence="2" id="KW-0560">Oxidoreductase</keyword>
<dbReference type="InterPro" id="IPR036291">
    <property type="entry name" value="NAD(P)-bd_dom_sf"/>
</dbReference>
<proteinExistence type="inferred from homology"/>
<keyword evidence="3" id="KW-0614">Plasmid</keyword>
<dbReference type="RefSeq" id="WP_012382824.1">
    <property type="nucleotide sequence ID" value="NC_010578.1"/>
</dbReference>
<evidence type="ECO:0000313" key="4">
    <source>
        <dbReference type="Proteomes" id="UP000001695"/>
    </source>
</evidence>
<geneLocation type="plasmid" evidence="3 4">
    <name>pBIND02</name>
</geneLocation>